<evidence type="ECO:0000313" key="1">
    <source>
        <dbReference type="EMBL" id="KAI7737623.1"/>
    </source>
</evidence>
<proteinExistence type="predicted"/>
<protein>
    <submittedName>
        <fullName evidence="2">Uncharacterized protein</fullName>
    </submittedName>
</protein>
<name>A0AAD5DEI7_AMBAR</name>
<evidence type="ECO:0000313" key="3">
    <source>
        <dbReference type="Proteomes" id="UP001206925"/>
    </source>
</evidence>
<reference evidence="2" key="1">
    <citation type="submission" date="2022-06" db="EMBL/GenBank/DDBJ databases">
        <title>Uncovering the hologenomic basis of an extraordinary plant invasion.</title>
        <authorList>
            <person name="Bieker V.C."/>
            <person name="Martin M.D."/>
            <person name="Gilbert T."/>
            <person name="Hodgins K."/>
            <person name="Battlay P."/>
            <person name="Petersen B."/>
            <person name="Wilson J."/>
        </authorList>
    </citation>
    <scope>NUCLEOTIDE SEQUENCE</scope>
    <source>
        <strain evidence="2">AA19_3_7</strain>
        <tissue evidence="2">Leaf</tissue>
    </source>
</reference>
<dbReference type="Proteomes" id="UP001206925">
    <property type="component" value="Unassembled WGS sequence"/>
</dbReference>
<evidence type="ECO:0000313" key="2">
    <source>
        <dbReference type="EMBL" id="KAI7757266.1"/>
    </source>
</evidence>
<organism evidence="2 3">
    <name type="scientific">Ambrosia artemisiifolia</name>
    <name type="common">Common ragweed</name>
    <dbReference type="NCBI Taxonomy" id="4212"/>
    <lineage>
        <taxon>Eukaryota</taxon>
        <taxon>Viridiplantae</taxon>
        <taxon>Streptophyta</taxon>
        <taxon>Embryophyta</taxon>
        <taxon>Tracheophyta</taxon>
        <taxon>Spermatophyta</taxon>
        <taxon>Magnoliopsida</taxon>
        <taxon>eudicotyledons</taxon>
        <taxon>Gunneridae</taxon>
        <taxon>Pentapetalae</taxon>
        <taxon>asterids</taxon>
        <taxon>campanulids</taxon>
        <taxon>Asterales</taxon>
        <taxon>Asteraceae</taxon>
        <taxon>Asteroideae</taxon>
        <taxon>Heliantheae alliance</taxon>
        <taxon>Heliantheae</taxon>
        <taxon>Ambrosia</taxon>
    </lineage>
</organism>
<gene>
    <name evidence="2" type="ORF">M8C21_005340</name>
    <name evidence="1" type="ORF">M8C21_017057</name>
</gene>
<dbReference type="EMBL" id="JAMZMK010008982">
    <property type="protein sequence ID" value="KAI7737623.1"/>
    <property type="molecule type" value="Genomic_DNA"/>
</dbReference>
<sequence>MKLYEIAAPMDAMKCFHAVILSPSVSNIMLKIKFQ</sequence>
<dbReference type="EMBL" id="JAMZMK010000141">
    <property type="protein sequence ID" value="KAI7757266.1"/>
    <property type="molecule type" value="Genomic_DNA"/>
</dbReference>
<dbReference type="AlphaFoldDB" id="A0AAD5DEI7"/>
<accession>A0AAD5DEI7</accession>
<keyword evidence="3" id="KW-1185">Reference proteome</keyword>
<comment type="caution">
    <text evidence="2">The sequence shown here is derived from an EMBL/GenBank/DDBJ whole genome shotgun (WGS) entry which is preliminary data.</text>
</comment>